<gene>
    <name evidence="1" type="ORF">XH86_17885</name>
</gene>
<dbReference type="Gene3D" id="1.20.58.760">
    <property type="entry name" value="Peptidase M41"/>
    <property type="match status" value="1"/>
</dbReference>
<dbReference type="RefSeq" id="WP_128965980.1">
    <property type="nucleotide sequence ID" value="NZ_BMHC01000023.1"/>
</dbReference>
<evidence type="ECO:0000313" key="2">
    <source>
        <dbReference type="Proteomes" id="UP000593880"/>
    </source>
</evidence>
<organism evidence="1 2">
    <name type="scientific">Bradyrhizobium guangdongense</name>
    <dbReference type="NCBI Taxonomy" id="1325090"/>
    <lineage>
        <taxon>Bacteria</taxon>
        <taxon>Pseudomonadati</taxon>
        <taxon>Pseudomonadota</taxon>
        <taxon>Alphaproteobacteria</taxon>
        <taxon>Hyphomicrobiales</taxon>
        <taxon>Nitrobacteraceae</taxon>
        <taxon>Bradyrhizobium</taxon>
    </lineage>
</organism>
<name>A0ABX6UGD3_9BRAD</name>
<proteinExistence type="predicted"/>
<dbReference type="InterPro" id="IPR037219">
    <property type="entry name" value="Peptidase_M41-like"/>
</dbReference>
<evidence type="ECO:0008006" key="3">
    <source>
        <dbReference type="Google" id="ProtNLM"/>
    </source>
</evidence>
<sequence>MVSSLPEMWESERDQRGAAYHEAGHAVVAWALGLVVRRVEIAVDSDDAKGAAEIEDDPTLDLLDRLAICAAGREAQKLFDAPTHDGAGWGDYGKMVVLLANREEKRQIEWMHRGHKRAFDLISLHRGKIDRLAKTVIEKKRVEADEIAALLAD</sequence>
<protein>
    <recommendedName>
        <fullName evidence="3">Peptidase M41 domain-containing protein</fullName>
    </recommendedName>
</protein>
<dbReference type="Proteomes" id="UP000593880">
    <property type="component" value="Chromosome"/>
</dbReference>
<accession>A0ABX6UGD3</accession>
<reference evidence="1 2" key="1">
    <citation type="submission" date="2018-06" db="EMBL/GenBank/DDBJ databases">
        <title>Comparative genomics of rhizobia nodulating Arachis hypogaea in China.</title>
        <authorList>
            <person name="Li Y."/>
        </authorList>
    </citation>
    <scope>NUCLEOTIDE SEQUENCE [LARGE SCALE GENOMIC DNA]</scope>
    <source>
        <strain evidence="1 2">CCBAU 51658</strain>
    </source>
</reference>
<evidence type="ECO:0000313" key="1">
    <source>
        <dbReference type="EMBL" id="QOZ60380.1"/>
    </source>
</evidence>
<dbReference type="SUPFAM" id="SSF140990">
    <property type="entry name" value="FtsH protease domain-like"/>
    <property type="match status" value="1"/>
</dbReference>
<keyword evidence="2" id="KW-1185">Reference proteome</keyword>
<dbReference type="EMBL" id="CP030057">
    <property type="protein sequence ID" value="QOZ60380.1"/>
    <property type="molecule type" value="Genomic_DNA"/>
</dbReference>